<dbReference type="KEGG" id="pri:PRIO_4543"/>
<dbReference type="RefSeq" id="WP_167345652.1">
    <property type="nucleotide sequence ID" value="NZ_LN831776.1"/>
</dbReference>
<evidence type="ECO:0000313" key="7">
    <source>
        <dbReference type="Proteomes" id="UP000033163"/>
    </source>
</evidence>
<evidence type="ECO:0000256" key="1">
    <source>
        <dbReference type="ARBA" id="ARBA00022670"/>
    </source>
</evidence>
<evidence type="ECO:0000256" key="2">
    <source>
        <dbReference type="ARBA" id="ARBA00022723"/>
    </source>
</evidence>
<dbReference type="GO" id="GO:0008270">
    <property type="term" value="F:zinc ion binding"/>
    <property type="evidence" value="ECO:0007669"/>
    <property type="project" value="InterPro"/>
</dbReference>
<dbReference type="GO" id="GO:0006508">
    <property type="term" value="P:proteolysis"/>
    <property type="evidence" value="ECO:0007669"/>
    <property type="project" value="UniProtKB-KW"/>
</dbReference>
<dbReference type="HOGENOM" id="CLU_1342171_0_0_9"/>
<evidence type="ECO:0000256" key="4">
    <source>
        <dbReference type="ARBA" id="ARBA00022833"/>
    </source>
</evidence>
<dbReference type="InterPro" id="IPR001818">
    <property type="entry name" value="Pept_M10_metallopeptidase"/>
</dbReference>
<evidence type="ECO:0000256" key="3">
    <source>
        <dbReference type="ARBA" id="ARBA00022801"/>
    </source>
</evidence>
<proteinExistence type="predicted"/>
<dbReference type="AlphaFoldDB" id="A0A0E4CY17"/>
<protein>
    <submittedName>
        <fullName evidence="6">Putative membrane protein</fullName>
    </submittedName>
</protein>
<keyword evidence="3" id="KW-0378">Hydrolase</keyword>
<name>A0A0E4CY17_9BACL</name>
<dbReference type="SUPFAM" id="SSF55486">
    <property type="entry name" value="Metalloproteases ('zincins'), catalytic domain"/>
    <property type="match status" value="1"/>
</dbReference>
<keyword evidence="2" id="KW-0479">Metal-binding</keyword>
<keyword evidence="1" id="KW-0645">Protease</keyword>
<dbReference type="Pfam" id="PF00413">
    <property type="entry name" value="Peptidase_M10"/>
    <property type="match status" value="1"/>
</dbReference>
<organism evidence="6 7">
    <name type="scientific">Paenibacillus riograndensis SBR5</name>
    <dbReference type="NCBI Taxonomy" id="1073571"/>
    <lineage>
        <taxon>Bacteria</taxon>
        <taxon>Bacillati</taxon>
        <taxon>Bacillota</taxon>
        <taxon>Bacilli</taxon>
        <taxon>Bacillales</taxon>
        <taxon>Paenibacillaceae</taxon>
        <taxon>Paenibacillus</taxon>
        <taxon>Paenibacillus sonchi group</taxon>
    </lineage>
</organism>
<gene>
    <name evidence="6" type="ORF">PRIO_4543</name>
</gene>
<dbReference type="EMBL" id="LN831776">
    <property type="protein sequence ID" value="CQR56945.1"/>
    <property type="molecule type" value="Genomic_DNA"/>
</dbReference>
<accession>A0A0E4CY17</accession>
<evidence type="ECO:0000313" key="6">
    <source>
        <dbReference type="EMBL" id="CQR56945.1"/>
    </source>
</evidence>
<dbReference type="InterPro" id="IPR024079">
    <property type="entry name" value="MetalloPept_cat_dom_sf"/>
</dbReference>
<feature type="domain" description="Peptidase M10 metallopeptidase" evidence="5">
    <location>
        <begin position="135"/>
        <end position="200"/>
    </location>
</feature>
<keyword evidence="4" id="KW-0862">Zinc</keyword>
<dbReference type="Proteomes" id="UP000033163">
    <property type="component" value="Chromosome I"/>
</dbReference>
<dbReference type="GO" id="GO:0031012">
    <property type="term" value="C:extracellular matrix"/>
    <property type="evidence" value="ECO:0007669"/>
    <property type="project" value="InterPro"/>
</dbReference>
<dbReference type="GO" id="GO:0004222">
    <property type="term" value="F:metalloendopeptidase activity"/>
    <property type="evidence" value="ECO:0007669"/>
    <property type="project" value="InterPro"/>
</dbReference>
<dbReference type="PATRIC" id="fig|1073571.4.peg.4871"/>
<reference evidence="7" key="1">
    <citation type="submission" date="2015-03" db="EMBL/GenBank/DDBJ databases">
        <authorList>
            <person name="Wibberg D."/>
        </authorList>
    </citation>
    <scope>NUCLEOTIDE SEQUENCE [LARGE SCALE GENOMIC DNA]</scope>
</reference>
<evidence type="ECO:0000259" key="5">
    <source>
        <dbReference type="Pfam" id="PF00413"/>
    </source>
</evidence>
<sequence>MKSKIKAILSLSLLGTLAGTIFIGNADADLYGYKRKNGGIFSAWYDSSVASYGYTGTYDTARSNWGGISSNVSISKASSPNGNSIDEYYAGTTSDPLLLGLNVAYNVFWPGNIPVNKYEKNWDYSVNSLYHNNVTVPNDAAASALKARFTATHEIGHSLGLDHTTGTNAQNSVMKGGWQGNETSASPTTYDRNQLKSIYGN</sequence>
<dbReference type="Gene3D" id="3.40.390.10">
    <property type="entry name" value="Collagenase (Catalytic Domain)"/>
    <property type="match status" value="1"/>
</dbReference>